<evidence type="ECO:0000313" key="2">
    <source>
        <dbReference type="Proteomes" id="UP001497535"/>
    </source>
</evidence>
<keyword evidence="2" id="KW-1185">Reference proteome</keyword>
<reference evidence="1" key="1">
    <citation type="submission" date="2023-11" db="EMBL/GenBank/DDBJ databases">
        <authorList>
            <person name="Poullet M."/>
        </authorList>
    </citation>
    <scope>NUCLEOTIDE SEQUENCE</scope>
    <source>
        <strain evidence="1">E1834</strain>
    </source>
</reference>
<sequence>MPFSVGGIFLVSMVTWQNKKKFSEIFFFFFYFSSSSFTLYFYLTFFVERNFFDKFLVFFSYF</sequence>
<gene>
    <name evidence="1" type="ORF">MENTE1834_LOCUS1512</name>
</gene>
<evidence type="ECO:0000313" key="1">
    <source>
        <dbReference type="EMBL" id="CAK5010050.1"/>
    </source>
</evidence>
<organism evidence="1 2">
    <name type="scientific">Meloidogyne enterolobii</name>
    <name type="common">Root-knot nematode worm</name>
    <name type="synonym">Meloidogyne mayaguensis</name>
    <dbReference type="NCBI Taxonomy" id="390850"/>
    <lineage>
        <taxon>Eukaryota</taxon>
        <taxon>Metazoa</taxon>
        <taxon>Ecdysozoa</taxon>
        <taxon>Nematoda</taxon>
        <taxon>Chromadorea</taxon>
        <taxon>Rhabditida</taxon>
        <taxon>Tylenchina</taxon>
        <taxon>Tylenchomorpha</taxon>
        <taxon>Tylenchoidea</taxon>
        <taxon>Meloidogynidae</taxon>
        <taxon>Meloidogyninae</taxon>
        <taxon>Meloidogyne</taxon>
    </lineage>
</organism>
<name>A0ACB0XNL3_MELEN</name>
<proteinExistence type="predicted"/>
<dbReference type="Proteomes" id="UP001497535">
    <property type="component" value="Unassembled WGS sequence"/>
</dbReference>
<accession>A0ACB0XNL3</accession>
<dbReference type="EMBL" id="CAVMJV010000001">
    <property type="protein sequence ID" value="CAK5010050.1"/>
    <property type="molecule type" value="Genomic_DNA"/>
</dbReference>
<protein>
    <submittedName>
        <fullName evidence="1">Uncharacterized protein</fullName>
    </submittedName>
</protein>
<comment type="caution">
    <text evidence="1">The sequence shown here is derived from an EMBL/GenBank/DDBJ whole genome shotgun (WGS) entry which is preliminary data.</text>
</comment>